<evidence type="ECO:0000256" key="1">
    <source>
        <dbReference type="ARBA" id="ARBA00004496"/>
    </source>
</evidence>
<sequence>MELPHSKIVKVKIFDSEYTLKVEDEELAYKAAEYVDKMMRELHDKLPNQSILTIAILTALNIAEDLFRERRDVGCIEGEIEDLLRGLSSKVDKMLSL</sequence>
<dbReference type="GO" id="GO:0032153">
    <property type="term" value="C:cell division site"/>
    <property type="evidence" value="ECO:0007669"/>
    <property type="project" value="TreeGrafter"/>
</dbReference>
<comment type="function">
    <text evidence="7">Activator of cell division through the inhibition of FtsZ GTPase activity, therefore promoting FtsZ assembly into bundles of protofilaments necessary for the formation of the division Z ring. It is recruited early at mid-cell but it is not essential for cell division.</text>
</comment>
<accession>A0A0P1P521</accession>
<accession>A0A0S4N3F4</accession>
<evidence type="ECO:0000256" key="7">
    <source>
        <dbReference type="ARBA" id="ARBA00024910"/>
    </source>
</evidence>
<evidence type="ECO:0000256" key="6">
    <source>
        <dbReference type="ARBA" id="ARBA00023306"/>
    </source>
</evidence>
<evidence type="ECO:0000256" key="2">
    <source>
        <dbReference type="ARBA" id="ARBA00015195"/>
    </source>
</evidence>
<evidence type="ECO:0000313" key="11">
    <source>
        <dbReference type="EMBL" id="CUU04726.1"/>
    </source>
</evidence>
<dbReference type="GO" id="GO:0030428">
    <property type="term" value="C:cell septum"/>
    <property type="evidence" value="ECO:0007669"/>
    <property type="project" value="TreeGrafter"/>
</dbReference>
<dbReference type="PANTHER" id="PTHR34981:SF1">
    <property type="entry name" value="CELL DIVISION PROTEIN ZAPA"/>
    <property type="match status" value="1"/>
</dbReference>
<dbReference type="Proteomes" id="UP000182011">
    <property type="component" value="Unassembled WGS sequence"/>
</dbReference>
<gene>
    <name evidence="11" type="ORF">JGI4_01094</name>
    <name evidence="10" type="ORF">JGI8_00174</name>
</gene>
<accession>A0A0P1L9M7</accession>
<dbReference type="GO" id="GO:0005829">
    <property type="term" value="C:cytosol"/>
    <property type="evidence" value="ECO:0007669"/>
    <property type="project" value="TreeGrafter"/>
</dbReference>
<evidence type="ECO:0000256" key="4">
    <source>
        <dbReference type="ARBA" id="ARBA00022618"/>
    </source>
</evidence>
<reference evidence="10 13" key="2">
    <citation type="submission" date="2015-11" db="EMBL/GenBank/DDBJ databases">
        <authorList>
            <person name="Varghese N."/>
        </authorList>
    </citation>
    <scope>NUCLEOTIDE SEQUENCE [LARGE SCALE GENOMIC DNA]</scope>
    <source>
        <strain evidence="10 13">JGI-8</strain>
    </source>
</reference>
<dbReference type="GO" id="GO:0000917">
    <property type="term" value="P:division septum assembly"/>
    <property type="evidence" value="ECO:0007669"/>
    <property type="project" value="UniProtKB-KW"/>
</dbReference>
<dbReference type="Gene3D" id="1.20.5.50">
    <property type="match status" value="1"/>
</dbReference>
<dbReference type="InterPro" id="IPR007838">
    <property type="entry name" value="Cell_div_ZapA-like"/>
</dbReference>
<dbReference type="InterPro" id="IPR036192">
    <property type="entry name" value="Cell_div_ZapA-like_sf"/>
</dbReference>
<proteinExistence type="predicted"/>
<accession>A0A0P1PAJ0</accession>
<keyword evidence="6" id="KW-0131">Cell cycle</keyword>
<dbReference type="RefSeq" id="WP_075426176.1">
    <property type="nucleotide sequence ID" value="NZ_CZVI01000001.1"/>
</dbReference>
<accession>A0A0N7MSC3</accession>
<protein>
    <recommendedName>
        <fullName evidence="2">Cell division protein ZapA</fullName>
    </recommendedName>
    <alternativeName>
        <fullName evidence="9">Z ring-associated protein ZapA</fullName>
    </alternativeName>
</protein>
<evidence type="ECO:0000256" key="9">
    <source>
        <dbReference type="ARBA" id="ARBA00033158"/>
    </source>
</evidence>
<dbReference type="GO" id="GO:0043093">
    <property type="term" value="P:FtsZ-dependent cytokinesis"/>
    <property type="evidence" value="ECO:0007669"/>
    <property type="project" value="TreeGrafter"/>
</dbReference>
<dbReference type="SUPFAM" id="SSF102829">
    <property type="entry name" value="Cell division protein ZapA-like"/>
    <property type="match status" value="1"/>
</dbReference>
<organism evidence="11 12">
    <name type="scientific">Candidatus Kryptonium thompsonii</name>
    <dbReference type="NCBI Taxonomy" id="1633631"/>
    <lineage>
        <taxon>Bacteria</taxon>
        <taxon>Pseudomonadati</taxon>
        <taxon>Candidatus Kryptoniota</taxon>
        <taxon>Candidatus Kryptonium</taxon>
    </lineage>
</organism>
<dbReference type="EMBL" id="FAOP01000004">
    <property type="protein sequence ID" value="CUU04726.1"/>
    <property type="molecule type" value="Genomic_DNA"/>
</dbReference>
<evidence type="ECO:0000313" key="13">
    <source>
        <dbReference type="Proteomes" id="UP000182200"/>
    </source>
</evidence>
<keyword evidence="13" id="KW-1185">Reference proteome</keyword>
<evidence type="ECO:0000256" key="5">
    <source>
        <dbReference type="ARBA" id="ARBA00023210"/>
    </source>
</evidence>
<dbReference type="Proteomes" id="UP000182200">
    <property type="component" value="Unassembled WGS sequence"/>
</dbReference>
<accession>A0A0P1M6A8</accession>
<evidence type="ECO:0000256" key="3">
    <source>
        <dbReference type="ARBA" id="ARBA00022490"/>
    </source>
</evidence>
<dbReference type="EMBL" id="CZVI01000001">
    <property type="protein sequence ID" value="CUS77882.1"/>
    <property type="molecule type" value="Genomic_DNA"/>
</dbReference>
<dbReference type="STRING" id="1633631.GCA_001442925_01093"/>
<dbReference type="PANTHER" id="PTHR34981">
    <property type="entry name" value="CELL DIVISION PROTEIN ZAPA"/>
    <property type="match status" value="1"/>
</dbReference>
<dbReference type="Gene3D" id="3.30.160.880">
    <property type="entry name" value="Cell division protein ZapA protomer, N-terminal domain"/>
    <property type="match status" value="1"/>
</dbReference>
<name>A0A0N7MTW8_9BACT</name>
<evidence type="ECO:0000313" key="10">
    <source>
        <dbReference type="EMBL" id="CUS77882.1"/>
    </source>
</evidence>
<comment type="subunit">
    <text evidence="8">Homodimer. Interacts with FtsZ.</text>
</comment>
<keyword evidence="4 11" id="KW-0132">Cell division</keyword>
<reference evidence="11 12" key="1">
    <citation type="submission" date="2015-11" db="EMBL/GenBank/DDBJ databases">
        <authorList>
            <person name="Zhang Y."/>
            <person name="Guo Z."/>
        </authorList>
    </citation>
    <scope>NUCLEOTIDE SEQUENCE [LARGE SCALE GENOMIC DNA]</scope>
    <source>
        <strain evidence="11">JGI-4</strain>
    </source>
</reference>
<accession>A0A0P1NWE4</accession>
<dbReference type="Pfam" id="PF05164">
    <property type="entry name" value="ZapA"/>
    <property type="match status" value="1"/>
</dbReference>
<accession>A0A0N7MTW8</accession>
<keyword evidence="5" id="KW-0717">Septation</keyword>
<comment type="subcellular location">
    <subcellularLocation>
        <location evidence="1">Cytoplasm</location>
    </subcellularLocation>
</comment>
<dbReference type="AlphaFoldDB" id="A0A0N7MTW8"/>
<evidence type="ECO:0000313" key="12">
    <source>
        <dbReference type="Proteomes" id="UP000182011"/>
    </source>
</evidence>
<accession>A0A0P1LMX5</accession>
<keyword evidence="3" id="KW-0963">Cytoplasm</keyword>
<dbReference type="InterPro" id="IPR042233">
    <property type="entry name" value="Cell_div_ZapA_N"/>
</dbReference>
<dbReference type="GO" id="GO:0000921">
    <property type="term" value="P:septin ring assembly"/>
    <property type="evidence" value="ECO:0007669"/>
    <property type="project" value="TreeGrafter"/>
</dbReference>
<evidence type="ECO:0000256" key="8">
    <source>
        <dbReference type="ARBA" id="ARBA00026068"/>
    </source>
</evidence>